<protein>
    <submittedName>
        <fullName evidence="2">Glycosyltransferase involved in cell wall bisynthesis</fullName>
    </submittedName>
</protein>
<dbReference type="Pfam" id="PF00535">
    <property type="entry name" value="Glycos_transf_2"/>
    <property type="match status" value="1"/>
</dbReference>
<evidence type="ECO:0000259" key="1">
    <source>
        <dbReference type="Pfam" id="PF00535"/>
    </source>
</evidence>
<dbReference type="Gene3D" id="3.90.550.10">
    <property type="entry name" value="Spore Coat Polysaccharide Biosynthesis Protein SpsA, Chain A"/>
    <property type="match status" value="1"/>
</dbReference>
<dbReference type="CDD" id="cd03801">
    <property type="entry name" value="GT4_PimA-like"/>
    <property type="match status" value="1"/>
</dbReference>
<dbReference type="PANTHER" id="PTHR43685">
    <property type="entry name" value="GLYCOSYLTRANSFERASE"/>
    <property type="match status" value="1"/>
</dbReference>
<dbReference type="OrthoDB" id="9786172at2"/>
<dbReference type="Proteomes" id="UP000184395">
    <property type="component" value="Unassembled WGS sequence"/>
</dbReference>
<feature type="domain" description="Glycosyltransferase 2-like" evidence="1">
    <location>
        <begin position="5"/>
        <end position="159"/>
    </location>
</feature>
<dbReference type="Pfam" id="PF13692">
    <property type="entry name" value="Glyco_trans_1_4"/>
    <property type="match status" value="1"/>
</dbReference>
<accession>A0A1M6R0Y1</accession>
<keyword evidence="2" id="KW-0808">Transferase</keyword>
<dbReference type="EMBL" id="FRAB01000017">
    <property type="protein sequence ID" value="SHK26122.1"/>
    <property type="molecule type" value="Genomic_DNA"/>
</dbReference>
<sequence length="736" mass="81809">MPLISVVIPFFNQLRFLRQSVESVLRQTHTEFEVVVVDDGSDEDPSDLMRSLNDPRIRLIRQTNAGVATARNTGIAVSNGEYFVFLDADDWLAPTMLEDLKHILAATPDAGMAYSDIVRVGEEGEIADAHKIEHARDQLSGNILPSLLLGGYFPPVCVMVRASALNMVGGFDQSLGGCCDWDMWLRIAAAGFNARFHSRELAYYRLHARSMSKDSAHMRSAAVLSVEKAREIIAQSGLFDRDLYLQLYPDLAILPDPLDHYVRHGSFEGRRAHRLFDGHWYASAYRDVAQSGLQPLVHYITIGKAEGRRCGLQPRILDKIEKMVAEAGELESTILLDATLVEPALLGFNYGGQSWPGIVAWQKLFDSLPHAFDHIVFVPWLVRGGADLAAANAVRAAIQQHGNDSTLVVLTDHDRSESIDWLPVGAHVRVLSEFGSSLTRSDRIQMVESLILALRPKSVLNVNSGACWDSIVQKGAALGKVTNLYACLFCRDYTADGRAAGYADTHFRDSLPFLTKVYFDNAGFMHELADDYGVPESLRARMITLHQPIGNASIGKFKTGSPRGNRVIWAGRFCMQKNVDLLIEIAQLATDFHFDIYGYGDDAYLKKLRTFANVLPNLTIKGPFSATSELPVDEYNAFLYTSLWDGLPLTLADVACMGIPVVASAVGGIPDLVTEQTGWLIQDYKDAAPYVDALREIRRSPDEARQRARRMMAWVRQEHSWDHFCKTLSVSPSFLD</sequence>
<reference evidence="2 3" key="1">
    <citation type="submission" date="2016-11" db="EMBL/GenBank/DDBJ databases">
        <authorList>
            <person name="Jaros S."/>
            <person name="Januszkiewicz K."/>
            <person name="Wedrychowicz H."/>
        </authorList>
    </citation>
    <scope>NUCLEOTIDE SEQUENCE [LARGE SCALE GENOMIC DNA]</scope>
    <source>
        <strain evidence="2 3">LMG 20594</strain>
    </source>
</reference>
<dbReference type="AlphaFoldDB" id="A0A1M6R0Y1"/>
<name>A0A1M6R0Y1_9BURK</name>
<dbReference type="PANTHER" id="PTHR43685:SF2">
    <property type="entry name" value="GLYCOSYLTRANSFERASE 2-LIKE DOMAIN-CONTAINING PROTEIN"/>
    <property type="match status" value="1"/>
</dbReference>
<dbReference type="STRING" id="169427.SAMN05192548_101754"/>
<dbReference type="RefSeq" id="WP_073429826.1">
    <property type="nucleotide sequence ID" value="NZ_CADFGY010000020.1"/>
</dbReference>
<evidence type="ECO:0000313" key="2">
    <source>
        <dbReference type="EMBL" id="SHK26122.1"/>
    </source>
</evidence>
<gene>
    <name evidence="2" type="ORF">SAMN05192548_101754</name>
</gene>
<dbReference type="GO" id="GO:0016740">
    <property type="term" value="F:transferase activity"/>
    <property type="evidence" value="ECO:0007669"/>
    <property type="project" value="UniProtKB-KW"/>
</dbReference>
<dbReference type="InterPro" id="IPR001173">
    <property type="entry name" value="Glyco_trans_2-like"/>
</dbReference>
<proteinExistence type="predicted"/>
<dbReference type="SUPFAM" id="SSF53756">
    <property type="entry name" value="UDP-Glycosyltransferase/glycogen phosphorylase"/>
    <property type="match status" value="1"/>
</dbReference>
<dbReference type="InterPro" id="IPR050834">
    <property type="entry name" value="Glycosyltransf_2"/>
</dbReference>
<organism evidence="2 3">
    <name type="scientific">Paraburkholderia terricola</name>
    <dbReference type="NCBI Taxonomy" id="169427"/>
    <lineage>
        <taxon>Bacteria</taxon>
        <taxon>Pseudomonadati</taxon>
        <taxon>Pseudomonadota</taxon>
        <taxon>Betaproteobacteria</taxon>
        <taxon>Burkholderiales</taxon>
        <taxon>Burkholderiaceae</taxon>
        <taxon>Paraburkholderia</taxon>
    </lineage>
</organism>
<dbReference type="Gene3D" id="3.40.50.2000">
    <property type="entry name" value="Glycogen Phosphorylase B"/>
    <property type="match status" value="1"/>
</dbReference>
<evidence type="ECO:0000313" key="3">
    <source>
        <dbReference type="Proteomes" id="UP000184395"/>
    </source>
</evidence>
<dbReference type="InterPro" id="IPR029044">
    <property type="entry name" value="Nucleotide-diphossugar_trans"/>
</dbReference>
<dbReference type="SUPFAM" id="SSF53448">
    <property type="entry name" value="Nucleotide-diphospho-sugar transferases"/>
    <property type="match status" value="1"/>
</dbReference>